<evidence type="ECO:0000313" key="1">
    <source>
        <dbReference type="EMBL" id="KAB2952879.1"/>
    </source>
</evidence>
<name>A0A6I0ER90_9FIRM</name>
<accession>A0A6I0ER90</accession>
<comment type="caution">
    <text evidence="1">The sequence shown here is derived from an EMBL/GenBank/DDBJ whole genome shotgun (WGS) entry which is preliminary data.</text>
</comment>
<proteinExistence type="predicted"/>
<gene>
    <name evidence="1" type="ORF">F9B85_06250</name>
</gene>
<evidence type="ECO:0000313" key="2">
    <source>
        <dbReference type="Proteomes" id="UP000468766"/>
    </source>
</evidence>
<dbReference type="EMBL" id="WBXO01000004">
    <property type="protein sequence ID" value="KAB2952879.1"/>
    <property type="molecule type" value="Genomic_DNA"/>
</dbReference>
<protein>
    <submittedName>
        <fullName evidence="1">Uncharacterized protein</fullName>
    </submittedName>
</protein>
<reference evidence="1 2" key="1">
    <citation type="submission" date="2019-10" db="EMBL/GenBank/DDBJ databases">
        <title>Whole-genome sequence of the extremophile Heliorestis acidaminivorans DSM 24790.</title>
        <authorList>
            <person name="Kyndt J.A."/>
            <person name="Meyer T.E."/>
        </authorList>
    </citation>
    <scope>NUCLEOTIDE SEQUENCE [LARGE SCALE GENOMIC DNA]</scope>
    <source>
        <strain evidence="1 2">DSM 24790</strain>
    </source>
</reference>
<dbReference type="AlphaFoldDB" id="A0A6I0ER90"/>
<organism evidence="1 2">
    <name type="scientific">Heliorestis acidaminivorans</name>
    <dbReference type="NCBI Taxonomy" id="553427"/>
    <lineage>
        <taxon>Bacteria</taxon>
        <taxon>Bacillati</taxon>
        <taxon>Bacillota</taxon>
        <taxon>Clostridia</taxon>
        <taxon>Eubacteriales</taxon>
        <taxon>Heliobacteriaceae</taxon>
        <taxon>Heliorestis</taxon>
    </lineage>
</organism>
<sequence length="118" mass="13310">MKTAWVTQMALYGDIASPFGLGIKTEEPSNSKLQIEIAPSLEITIQSAHGIKWKDVQGYEIIQVSRQGKTTSTHLNNQEFDLLTTTKQEETELANDQIAPELHEQSNQERTLEEIAHF</sequence>
<dbReference type="Proteomes" id="UP000468766">
    <property type="component" value="Unassembled WGS sequence"/>
</dbReference>
<keyword evidence="2" id="KW-1185">Reference proteome</keyword>
<dbReference type="RefSeq" id="WP_151619538.1">
    <property type="nucleotide sequence ID" value="NZ_WBXO01000004.1"/>
</dbReference>